<gene>
    <name evidence="2" type="ORF">EGW08_005408</name>
</gene>
<sequence>MSSLKVRNRAVLDSVVKEVEDKRILKYRVYVGQRSLNGKKDVSFRKDKFSSRDIFDQDLDSQTTMQVNSSLCNNSTPKRRFLSRSLSDPTGVLDPLDDSQQALGKMPSQPGSSQEMTHLLETAGQLTWLHFLSKSVGRRYKHRGSEPCPAPLVQGGVLRGNGITSSRKLEKFIVAENKTIRSKYVTNTGKTYFAIRAASKQTTKHTFLRRKSVSKRVSTGNVLAYNSSLPPIREAHPAITGTVTSNVSLGESVTDSSHRDVSKVTCPELSSSPITHYDRDSTSQLKPTLSHQTRSPKVLDKKVFFDVTSESSDEQQKVERNDTTDLGIPLGKKLKEHKGKFSQQNIKKGENTSLQQGTFSNGSHKAQSFSNTKKFIKNGTVKGEFVRQRSVLFQSSPNDRKRNVDRRYSMVTHRSSDSSLSESESDSFEEEEAPLHAGPVNVLFKRKRYADRKFSNTSMKVFGDTSRPSVTNPSETFEHLSGNMDNSDSNEHAPPPLPERMVSFSSKINAWRAAGPDIPTPRARTSGSLPSIMK</sequence>
<feature type="compositionally biased region" description="Polar residues" evidence="1">
    <location>
        <begin position="523"/>
        <end position="534"/>
    </location>
</feature>
<feature type="region of interest" description="Disordered" evidence="1">
    <location>
        <begin position="396"/>
        <end position="433"/>
    </location>
</feature>
<proteinExistence type="predicted"/>
<feature type="compositionally biased region" description="Polar residues" evidence="1">
    <location>
        <begin position="466"/>
        <end position="475"/>
    </location>
</feature>
<organism evidence="2 3">
    <name type="scientific">Elysia chlorotica</name>
    <name type="common">Eastern emerald elysia</name>
    <name type="synonym">Sea slug</name>
    <dbReference type="NCBI Taxonomy" id="188477"/>
    <lineage>
        <taxon>Eukaryota</taxon>
        <taxon>Metazoa</taxon>
        <taxon>Spiralia</taxon>
        <taxon>Lophotrochozoa</taxon>
        <taxon>Mollusca</taxon>
        <taxon>Gastropoda</taxon>
        <taxon>Heterobranchia</taxon>
        <taxon>Euthyneura</taxon>
        <taxon>Panpulmonata</taxon>
        <taxon>Sacoglossa</taxon>
        <taxon>Placobranchoidea</taxon>
        <taxon>Plakobranchidae</taxon>
        <taxon>Elysia</taxon>
    </lineage>
</organism>
<feature type="compositionally biased region" description="Acidic residues" evidence="1">
    <location>
        <begin position="423"/>
        <end position="432"/>
    </location>
</feature>
<feature type="compositionally biased region" description="Polar residues" evidence="1">
    <location>
        <begin position="341"/>
        <end position="370"/>
    </location>
</feature>
<dbReference type="OrthoDB" id="10574086at2759"/>
<feature type="region of interest" description="Disordered" evidence="1">
    <location>
        <begin position="513"/>
        <end position="534"/>
    </location>
</feature>
<feature type="region of interest" description="Disordered" evidence="1">
    <location>
        <begin position="250"/>
        <end position="294"/>
    </location>
</feature>
<reference evidence="2 3" key="1">
    <citation type="submission" date="2019-01" db="EMBL/GenBank/DDBJ databases">
        <title>A draft genome assembly of the solar-powered sea slug Elysia chlorotica.</title>
        <authorList>
            <person name="Cai H."/>
            <person name="Li Q."/>
            <person name="Fang X."/>
            <person name="Li J."/>
            <person name="Curtis N.E."/>
            <person name="Altenburger A."/>
            <person name="Shibata T."/>
            <person name="Feng M."/>
            <person name="Maeda T."/>
            <person name="Schwartz J.A."/>
            <person name="Shigenobu S."/>
            <person name="Lundholm N."/>
            <person name="Nishiyama T."/>
            <person name="Yang H."/>
            <person name="Hasebe M."/>
            <person name="Li S."/>
            <person name="Pierce S.K."/>
            <person name="Wang J."/>
        </authorList>
    </citation>
    <scope>NUCLEOTIDE SEQUENCE [LARGE SCALE GENOMIC DNA]</scope>
    <source>
        <strain evidence="2">EC2010</strain>
        <tissue evidence="2">Whole organism of an adult</tissue>
    </source>
</reference>
<feature type="region of interest" description="Disordered" evidence="1">
    <location>
        <begin position="68"/>
        <end position="91"/>
    </location>
</feature>
<evidence type="ECO:0000256" key="1">
    <source>
        <dbReference type="SAM" id="MobiDB-lite"/>
    </source>
</evidence>
<dbReference type="EMBL" id="RQTK01000127">
    <property type="protein sequence ID" value="RUS86812.1"/>
    <property type="molecule type" value="Genomic_DNA"/>
</dbReference>
<feature type="region of interest" description="Disordered" evidence="1">
    <location>
        <begin position="337"/>
        <end position="370"/>
    </location>
</feature>
<feature type="compositionally biased region" description="Basic and acidic residues" evidence="1">
    <location>
        <begin position="398"/>
        <end position="408"/>
    </location>
</feature>
<feature type="compositionally biased region" description="Polar residues" evidence="1">
    <location>
        <begin position="282"/>
        <end position="294"/>
    </location>
</feature>
<keyword evidence="3" id="KW-1185">Reference proteome</keyword>
<evidence type="ECO:0000313" key="2">
    <source>
        <dbReference type="EMBL" id="RUS86812.1"/>
    </source>
</evidence>
<dbReference type="AlphaFoldDB" id="A0A3S0ZVE2"/>
<comment type="caution">
    <text evidence="2">The sequence shown here is derived from an EMBL/GenBank/DDBJ whole genome shotgun (WGS) entry which is preliminary data.</text>
</comment>
<protein>
    <submittedName>
        <fullName evidence="2">Uncharacterized protein</fullName>
    </submittedName>
</protein>
<accession>A0A3S0ZVE2</accession>
<dbReference type="Proteomes" id="UP000271974">
    <property type="component" value="Unassembled WGS sequence"/>
</dbReference>
<feature type="region of interest" description="Disordered" evidence="1">
    <location>
        <begin position="459"/>
        <end position="500"/>
    </location>
</feature>
<evidence type="ECO:0000313" key="3">
    <source>
        <dbReference type="Proteomes" id="UP000271974"/>
    </source>
</evidence>
<name>A0A3S0ZVE2_ELYCH</name>